<dbReference type="AlphaFoldDB" id="A0AAV3XAF7"/>
<evidence type="ECO:0000313" key="2">
    <source>
        <dbReference type="Proteomes" id="UP001050975"/>
    </source>
</evidence>
<dbReference type="Pfam" id="PF11848">
    <property type="entry name" value="DUF3368"/>
    <property type="match status" value="1"/>
</dbReference>
<sequence length="168" mass="17993">MVEQSSEAAVSPVIDSSPLILLTKANLLSLLQMFYPEVLVPSAVATEIQQYGETDVTFQALTQTDWLVIVETPSVPEPIGACNLDPGEAAVLAWAYNHPGTEAILDDLAARRCANSLNIPVRGTLGLVLTAKQQGKIPAARPVLEQLRQSGMYLSDRVLNQALAIVGE</sequence>
<organism evidence="1 2">
    <name type="scientific">Microseira wollei NIES-4236</name>
    <dbReference type="NCBI Taxonomy" id="2530354"/>
    <lineage>
        <taxon>Bacteria</taxon>
        <taxon>Bacillati</taxon>
        <taxon>Cyanobacteriota</taxon>
        <taxon>Cyanophyceae</taxon>
        <taxon>Oscillatoriophycideae</taxon>
        <taxon>Aerosakkonematales</taxon>
        <taxon>Aerosakkonemataceae</taxon>
        <taxon>Microseira</taxon>
    </lineage>
</organism>
<accession>A0AAV3XAF7</accession>
<comment type="caution">
    <text evidence="1">The sequence shown here is derived from an EMBL/GenBank/DDBJ whole genome shotgun (WGS) entry which is preliminary data.</text>
</comment>
<proteinExistence type="predicted"/>
<evidence type="ECO:0008006" key="3">
    <source>
        <dbReference type="Google" id="ProtNLM"/>
    </source>
</evidence>
<dbReference type="Proteomes" id="UP001050975">
    <property type="component" value="Unassembled WGS sequence"/>
</dbReference>
<evidence type="ECO:0000313" key="1">
    <source>
        <dbReference type="EMBL" id="GET39214.1"/>
    </source>
</evidence>
<dbReference type="PANTHER" id="PTHR39550">
    <property type="entry name" value="SLL0658 PROTEIN"/>
    <property type="match status" value="1"/>
</dbReference>
<dbReference type="PANTHER" id="PTHR39550:SF1">
    <property type="entry name" value="SLL0658 PROTEIN"/>
    <property type="match status" value="1"/>
</dbReference>
<name>A0AAV3XAF7_9CYAN</name>
<keyword evidence="2" id="KW-1185">Reference proteome</keyword>
<gene>
    <name evidence="1" type="ORF">MiSe_39780</name>
</gene>
<protein>
    <recommendedName>
        <fullName evidence="3">Nucleic acid-binding protein</fullName>
    </recommendedName>
</protein>
<dbReference type="EMBL" id="BLAY01000061">
    <property type="protein sequence ID" value="GET39214.1"/>
    <property type="molecule type" value="Genomic_DNA"/>
</dbReference>
<dbReference type="RefSeq" id="WP_226584335.1">
    <property type="nucleotide sequence ID" value="NZ_BLAY01000061.1"/>
</dbReference>
<reference evidence="1" key="1">
    <citation type="submission" date="2019-10" db="EMBL/GenBank/DDBJ databases">
        <title>Draft genome sequece of Microseira wollei NIES-4236.</title>
        <authorList>
            <person name="Yamaguchi H."/>
            <person name="Suzuki S."/>
            <person name="Kawachi M."/>
        </authorList>
    </citation>
    <scope>NUCLEOTIDE SEQUENCE</scope>
    <source>
        <strain evidence="1">NIES-4236</strain>
    </source>
</reference>
<dbReference type="InterPro" id="IPR021799">
    <property type="entry name" value="PIN-like_prokaryotic"/>
</dbReference>